<feature type="domain" description="Amidase" evidence="5">
    <location>
        <begin position="132"/>
        <end position="512"/>
    </location>
</feature>
<dbReference type="RefSeq" id="XP_066801208.1">
    <property type="nucleotide sequence ID" value="XM_066948640.1"/>
</dbReference>
<gene>
    <name evidence="6" type="ORF">IAR55_005549</name>
</gene>
<evidence type="ECO:0000256" key="2">
    <source>
        <dbReference type="ARBA" id="ARBA00009199"/>
    </source>
</evidence>
<dbReference type="EC" id="3.5.1.4" evidence="3"/>
<evidence type="ECO:0000256" key="3">
    <source>
        <dbReference type="ARBA" id="ARBA00012922"/>
    </source>
</evidence>
<comment type="catalytic activity">
    <reaction evidence="1">
        <text>a monocarboxylic acid amide + H2O = a monocarboxylate + NH4(+)</text>
        <dbReference type="Rhea" id="RHEA:12020"/>
        <dbReference type="ChEBI" id="CHEBI:15377"/>
        <dbReference type="ChEBI" id="CHEBI:28938"/>
        <dbReference type="ChEBI" id="CHEBI:35757"/>
        <dbReference type="ChEBI" id="CHEBI:83628"/>
        <dbReference type="EC" id="3.5.1.4"/>
    </reaction>
</comment>
<dbReference type="PANTHER" id="PTHR46072:SF2">
    <property type="entry name" value="AMIDASE (EUROFUNG)"/>
    <property type="match status" value="1"/>
</dbReference>
<dbReference type="InterPro" id="IPR020556">
    <property type="entry name" value="Amidase_CS"/>
</dbReference>
<comment type="similarity">
    <text evidence="2">Belongs to the amidase family.</text>
</comment>
<dbReference type="SUPFAM" id="SSF75304">
    <property type="entry name" value="Amidase signature (AS) enzymes"/>
    <property type="match status" value="1"/>
</dbReference>
<feature type="domain" description="Amidase" evidence="5">
    <location>
        <begin position="75"/>
        <end position="122"/>
    </location>
</feature>
<dbReference type="Gene3D" id="3.90.1300.10">
    <property type="entry name" value="Amidase signature (AS) domain"/>
    <property type="match status" value="1"/>
</dbReference>
<organism evidence="6 7">
    <name type="scientific">Kwoniella newhampshirensis</name>
    <dbReference type="NCBI Taxonomy" id="1651941"/>
    <lineage>
        <taxon>Eukaryota</taxon>
        <taxon>Fungi</taxon>
        <taxon>Dikarya</taxon>
        <taxon>Basidiomycota</taxon>
        <taxon>Agaricomycotina</taxon>
        <taxon>Tremellomycetes</taxon>
        <taxon>Tremellales</taxon>
        <taxon>Cryptococcaceae</taxon>
        <taxon>Kwoniella</taxon>
    </lineage>
</organism>
<dbReference type="Proteomes" id="UP001388673">
    <property type="component" value="Unassembled WGS sequence"/>
</dbReference>
<sequence length="530" mass="57990">MTWQETAAQYRASRDGQIPKDLLVKSLPSESVLDVSTFPTQPGILSPLDLEITQTLTVVELVEAIAKGTYSAVQVTEAFCHRAIVAHQLTNCLTEVFFDKAIQTAKSLDEYYAKTGKTIGPLQSTTCAPDGKKAGHNAVLADILLKQGAVLYCRTNMSQGLWFGEGHNNLFGRTTNPFNRNVTCGGSSGGEGALVGLRGSLLGVGSDLGGSVRIPAAYQGLYGLRGSYSRVPYCKASNSSEGQEIVRSVLGPLTASVDGLKLFYKSVLDAKPWDMDPWTPRIPWSEERFNLSDHGDGGKLCFAIMWDDGVVKPVPPYLRAMEETKEALIAAGHEVIDWIPFKSAECVEILTAIYNSDGGYDIEKQIGLSGEPRLGHTLDRSAKELSTHELFDLTFRRTNFIKTALDHWTATASRTSTGRPVDGIIVPVAGCAPHPHDAPMYLGYTGFCNLMDYSASVFPVAKVDPEVDIKEDRKEFMSSDDERTWKEYDPELQRGAPCSLQVVGMRYEEEAVIRMTEIVDAAIKTKRAKA</sequence>
<accession>A0AAW0YWG8</accession>
<protein>
    <recommendedName>
        <fullName evidence="3">amidase</fullName>
        <ecNumber evidence="3">3.5.1.4</ecNumber>
    </recommendedName>
</protein>
<name>A0AAW0YWG8_9TREE</name>
<dbReference type="GeneID" id="92182807"/>
<dbReference type="EMBL" id="JBCAWK010000010">
    <property type="protein sequence ID" value="KAK8847690.1"/>
    <property type="molecule type" value="Genomic_DNA"/>
</dbReference>
<comment type="caution">
    <text evidence="6">The sequence shown here is derived from an EMBL/GenBank/DDBJ whole genome shotgun (WGS) entry which is preliminary data.</text>
</comment>
<evidence type="ECO:0000313" key="7">
    <source>
        <dbReference type="Proteomes" id="UP001388673"/>
    </source>
</evidence>
<evidence type="ECO:0000256" key="1">
    <source>
        <dbReference type="ARBA" id="ARBA00001311"/>
    </source>
</evidence>
<evidence type="ECO:0000259" key="5">
    <source>
        <dbReference type="Pfam" id="PF01425"/>
    </source>
</evidence>
<evidence type="ECO:0000256" key="4">
    <source>
        <dbReference type="ARBA" id="ARBA00022801"/>
    </source>
</evidence>
<dbReference type="KEGG" id="kne:92182807"/>
<dbReference type="InterPro" id="IPR023631">
    <property type="entry name" value="Amidase_dom"/>
</dbReference>
<dbReference type="GO" id="GO:0004040">
    <property type="term" value="F:amidase activity"/>
    <property type="evidence" value="ECO:0007669"/>
    <property type="project" value="UniProtKB-EC"/>
</dbReference>
<dbReference type="AlphaFoldDB" id="A0AAW0YWG8"/>
<dbReference type="InterPro" id="IPR036928">
    <property type="entry name" value="AS_sf"/>
</dbReference>
<reference evidence="6 7" key="1">
    <citation type="journal article" date="2024" name="bioRxiv">
        <title>Comparative genomics of Cryptococcus and Kwoniella reveals pathogenesis evolution and contrasting karyotype dynamics via intercentromeric recombination or chromosome fusion.</title>
        <authorList>
            <person name="Coelho M.A."/>
            <person name="David-Palma M."/>
            <person name="Shea T."/>
            <person name="Bowers K."/>
            <person name="McGinley-Smith S."/>
            <person name="Mohammad A.W."/>
            <person name="Gnirke A."/>
            <person name="Yurkov A.M."/>
            <person name="Nowrousian M."/>
            <person name="Sun S."/>
            <person name="Cuomo C.A."/>
            <person name="Heitman J."/>
        </authorList>
    </citation>
    <scope>NUCLEOTIDE SEQUENCE [LARGE SCALE GENOMIC DNA]</scope>
    <source>
        <strain evidence="6 7">CBS 13917</strain>
    </source>
</reference>
<proteinExistence type="inferred from homology"/>
<evidence type="ECO:0000313" key="6">
    <source>
        <dbReference type="EMBL" id="KAK8847690.1"/>
    </source>
</evidence>
<dbReference type="PANTHER" id="PTHR46072">
    <property type="entry name" value="AMIDASE-RELATED-RELATED"/>
    <property type="match status" value="1"/>
</dbReference>
<keyword evidence="7" id="KW-1185">Reference proteome</keyword>
<keyword evidence="4" id="KW-0378">Hydrolase</keyword>
<dbReference type="PROSITE" id="PS00571">
    <property type="entry name" value="AMIDASES"/>
    <property type="match status" value="1"/>
</dbReference>
<dbReference type="PIRSF" id="PIRSF001221">
    <property type="entry name" value="Amidase_fungi"/>
    <property type="match status" value="1"/>
</dbReference>
<dbReference type="Pfam" id="PF01425">
    <property type="entry name" value="Amidase"/>
    <property type="match status" value="2"/>
</dbReference>